<protein>
    <submittedName>
        <fullName evidence="8">RND family efflux transporter, MFP subunit</fullName>
    </submittedName>
</protein>
<evidence type="ECO:0000256" key="1">
    <source>
        <dbReference type="ARBA" id="ARBA00009477"/>
    </source>
</evidence>
<evidence type="ECO:0000259" key="4">
    <source>
        <dbReference type="Pfam" id="PF25876"/>
    </source>
</evidence>
<dbReference type="Gene3D" id="2.40.420.20">
    <property type="match status" value="1"/>
</dbReference>
<dbReference type="AlphaFoldDB" id="A0A1W2ECL1"/>
<dbReference type="FunFam" id="2.40.30.170:FF:000010">
    <property type="entry name" value="Efflux RND transporter periplasmic adaptor subunit"/>
    <property type="match status" value="1"/>
</dbReference>
<evidence type="ECO:0000313" key="8">
    <source>
        <dbReference type="EMBL" id="SMD07490.1"/>
    </source>
</evidence>
<keyword evidence="3" id="KW-0732">Signal</keyword>
<dbReference type="InterPro" id="IPR058792">
    <property type="entry name" value="Beta-barrel_RND_2"/>
</dbReference>
<accession>A0A1W2ECL1</accession>
<feature type="domain" description="CusB-like beta-barrel" evidence="6">
    <location>
        <begin position="214"/>
        <end position="288"/>
    </location>
</feature>
<dbReference type="Pfam" id="PF25876">
    <property type="entry name" value="HH_MFP_RND"/>
    <property type="match status" value="1"/>
</dbReference>
<dbReference type="InterPro" id="IPR058625">
    <property type="entry name" value="MdtA-like_BSH"/>
</dbReference>
<comment type="similarity">
    <text evidence="1">Belongs to the membrane fusion protein (MFP) (TC 8.A.1) family.</text>
</comment>
<dbReference type="GO" id="GO:1990281">
    <property type="term" value="C:efflux pump complex"/>
    <property type="evidence" value="ECO:0007669"/>
    <property type="project" value="TreeGrafter"/>
</dbReference>
<gene>
    <name evidence="8" type="ORF">SAMN04488500_12327</name>
</gene>
<evidence type="ECO:0000256" key="3">
    <source>
        <dbReference type="SAM" id="SignalP"/>
    </source>
</evidence>
<feature type="domain" description="YknX-like C-terminal permuted SH3-like" evidence="7">
    <location>
        <begin position="296"/>
        <end position="363"/>
    </location>
</feature>
<feature type="domain" description="Multidrug resistance protein MdtA-like barrel-sandwich hybrid" evidence="5">
    <location>
        <begin position="70"/>
        <end position="208"/>
    </location>
</feature>
<evidence type="ECO:0000259" key="5">
    <source>
        <dbReference type="Pfam" id="PF25917"/>
    </source>
</evidence>
<dbReference type="NCBIfam" id="TIGR01730">
    <property type="entry name" value="RND_mfp"/>
    <property type="match status" value="1"/>
</dbReference>
<name>A0A1W2ECL1_9FIRM</name>
<dbReference type="Pfam" id="PF25989">
    <property type="entry name" value="YknX_C"/>
    <property type="match status" value="1"/>
</dbReference>
<feature type="domain" description="Multidrug resistance protein MdtA-like alpha-helical hairpin" evidence="4">
    <location>
        <begin position="116"/>
        <end position="176"/>
    </location>
</feature>
<dbReference type="Pfam" id="PF25954">
    <property type="entry name" value="Beta-barrel_RND_2"/>
    <property type="match status" value="1"/>
</dbReference>
<reference evidence="8 9" key="1">
    <citation type="submission" date="2017-04" db="EMBL/GenBank/DDBJ databases">
        <authorList>
            <person name="Afonso C.L."/>
            <person name="Miller P.J."/>
            <person name="Scott M.A."/>
            <person name="Spackman E."/>
            <person name="Goraichik I."/>
            <person name="Dimitrov K.M."/>
            <person name="Suarez D.L."/>
            <person name="Swayne D.E."/>
        </authorList>
    </citation>
    <scope>NUCLEOTIDE SEQUENCE [LARGE SCALE GENOMIC DNA]</scope>
    <source>
        <strain evidence="8 9">DSM 5090</strain>
    </source>
</reference>
<dbReference type="GO" id="GO:0015562">
    <property type="term" value="F:efflux transmembrane transporter activity"/>
    <property type="evidence" value="ECO:0007669"/>
    <property type="project" value="TreeGrafter"/>
</dbReference>
<dbReference type="InterPro" id="IPR006143">
    <property type="entry name" value="RND_pump_MFP"/>
</dbReference>
<dbReference type="STRING" id="112901.SAMN04488500_12327"/>
<dbReference type="RefSeq" id="WP_084577762.1">
    <property type="nucleotide sequence ID" value="NZ_CP155572.1"/>
</dbReference>
<dbReference type="PANTHER" id="PTHR30469:SF15">
    <property type="entry name" value="HLYD FAMILY OF SECRETION PROTEINS"/>
    <property type="match status" value="1"/>
</dbReference>
<keyword evidence="2" id="KW-0175">Coiled coil</keyword>
<dbReference type="OrthoDB" id="5392603at2"/>
<dbReference type="EMBL" id="FWXI01000023">
    <property type="protein sequence ID" value="SMD07490.1"/>
    <property type="molecule type" value="Genomic_DNA"/>
</dbReference>
<dbReference type="PANTHER" id="PTHR30469">
    <property type="entry name" value="MULTIDRUG RESISTANCE PROTEIN MDTA"/>
    <property type="match status" value="1"/>
</dbReference>
<feature type="chain" id="PRO_5013071594" evidence="3">
    <location>
        <begin position="30"/>
        <end position="365"/>
    </location>
</feature>
<evidence type="ECO:0000313" key="9">
    <source>
        <dbReference type="Proteomes" id="UP000192738"/>
    </source>
</evidence>
<feature type="signal peptide" evidence="3">
    <location>
        <begin position="1"/>
        <end position="29"/>
    </location>
</feature>
<keyword evidence="9" id="KW-1185">Reference proteome</keyword>
<sequence length="365" mass="38899">MKKIKTKHVIMLLVLLVSVSFVVHQGVYAGDKSQAENTETALSVKVVQAEYTDSVPTLAFNGSLEGRTSATVSAKIAGRIEEVLVQEGQQVNAGDPLVRLEAVELANSARQAGDAVRKAEVNYEIALNDFHRYQTLYDKGAVSEQQLDNARGKLKTAEADLSSAKANRSSAEQQYGYGVISSAVNGVVANATATIGQVVAPGAALMVVQDINQVYAVVNVEQKSLGSVKIGQKAKVTIDAYPDKAFEGVVEVMNPEAGSASRMFRTKIKIDNANNDLKPGMFANVRLITGDSVKTLTVPQSAVVQKQGIYYVFTVENGKAVRHQIEVGEVTGSTIEVKSGLEPGSQVISTSVNRIKDGDAVRVTS</sequence>
<dbReference type="Gene3D" id="2.40.50.100">
    <property type="match status" value="1"/>
</dbReference>
<dbReference type="SUPFAM" id="SSF111369">
    <property type="entry name" value="HlyD-like secretion proteins"/>
    <property type="match status" value="1"/>
</dbReference>
<dbReference type="Gene3D" id="1.10.287.470">
    <property type="entry name" value="Helix hairpin bin"/>
    <property type="match status" value="1"/>
</dbReference>
<feature type="coiled-coil region" evidence="2">
    <location>
        <begin position="147"/>
        <end position="174"/>
    </location>
</feature>
<evidence type="ECO:0000259" key="6">
    <source>
        <dbReference type="Pfam" id="PF25954"/>
    </source>
</evidence>
<dbReference type="Gene3D" id="2.40.30.170">
    <property type="match status" value="1"/>
</dbReference>
<organism evidence="8 9">
    <name type="scientific">Sporomusa malonica</name>
    <dbReference type="NCBI Taxonomy" id="112901"/>
    <lineage>
        <taxon>Bacteria</taxon>
        <taxon>Bacillati</taxon>
        <taxon>Bacillota</taxon>
        <taxon>Negativicutes</taxon>
        <taxon>Selenomonadales</taxon>
        <taxon>Sporomusaceae</taxon>
        <taxon>Sporomusa</taxon>
    </lineage>
</organism>
<dbReference type="InterPro" id="IPR058624">
    <property type="entry name" value="MdtA-like_HH"/>
</dbReference>
<dbReference type="Pfam" id="PF25917">
    <property type="entry name" value="BSH_RND"/>
    <property type="match status" value="1"/>
</dbReference>
<dbReference type="InterPro" id="IPR058637">
    <property type="entry name" value="YknX-like_C"/>
</dbReference>
<dbReference type="Proteomes" id="UP000192738">
    <property type="component" value="Unassembled WGS sequence"/>
</dbReference>
<proteinExistence type="inferred from homology"/>
<evidence type="ECO:0000259" key="7">
    <source>
        <dbReference type="Pfam" id="PF25989"/>
    </source>
</evidence>
<evidence type="ECO:0000256" key="2">
    <source>
        <dbReference type="SAM" id="Coils"/>
    </source>
</evidence>